<dbReference type="EMBL" id="JBHRUH010000019">
    <property type="protein sequence ID" value="MFC3292866.1"/>
    <property type="molecule type" value="Genomic_DNA"/>
</dbReference>
<protein>
    <submittedName>
        <fullName evidence="2">DUF6152 family protein</fullName>
    </submittedName>
</protein>
<accession>A0ABV7M1V3</accession>
<dbReference type="Pfam" id="PF19649">
    <property type="entry name" value="DUF6152"/>
    <property type="match status" value="1"/>
</dbReference>
<reference evidence="3" key="1">
    <citation type="journal article" date="2019" name="Int. J. Syst. Evol. Microbiol.">
        <title>The Global Catalogue of Microorganisms (GCM) 10K type strain sequencing project: providing services to taxonomists for standard genome sequencing and annotation.</title>
        <authorList>
            <consortium name="The Broad Institute Genomics Platform"/>
            <consortium name="The Broad Institute Genome Sequencing Center for Infectious Disease"/>
            <person name="Wu L."/>
            <person name="Ma J."/>
        </authorList>
    </citation>
    <scope>NUCLEOTIDE SEQUENCE [LARGE SCALE GENOMIC DNA]</scope>
    <source>
        <strain evidence="3">KCTC 12847</strain>
    </source>
</reference>
<feature type="chain" id="PRO_5045101616" evidence="1">
    <location>
        <begin position="29"/>
        <end position="127"/>
    </location>
</feature>
<dbReference type="Proteomes" id="UP001595640">
    <property type="component" value="Unassembled WGS sequence"/>
</dbReference>
<dbReference type="RefSeq" id="WP_019019739.1">
    <property type="nucleotide sequence ID" value="NZ_BMXD01000010.1"/>
</dbReference>
<evidence type="ECO:0000313" key="3">
    <source>
        <dbReference type="Proteomes" id="UP001595640"/>
    </source>
</evidence>
<sequence>MAINFRTRRLFVLLILLLIGHASSAAWAHHGWSWASNEQTELTGTITDVRLGNPHGELTLDVEGTAWTVEVGQPWRNQRAGLQESDLAEGVEIRVLGAPSANPDEKLLKAVRLWIGDREYTLYPDRV</sequence>
<keyword evidence="3" id="KW-1185">Reference proteome</keyword>
<keyword evidence="1" id="KW-0732">Signal</keyword>
<name>A0ABV7M1V3_9GAMM</name>
<evidence type="ECO:0000313" key="2">
    <source>
        <dbReference type="EMBL" id="MFC3292866.1"/>
    </source>
</evidence>
<feature type="signal peptide" evidence="1">
    <location>
        <begin position="1"/>
        <end position="28"/>
    </location>
</feature>
<comment type="caution">
    <text evidence="2">The sequence shown here is derived from an EMBL/GenBank/DDBJ whole genome shotgun (WGS) entry which is preliminary data.</text>
</comment>
<evidence type="ECO:0000256" key="1">
    <source>
        <dbReference type="SAM" id="SignalP"/>
    </source>
</evidence>
<dbReference type="InterPro" id="IPR046150">
    <property type="entry name" value="DUF6152"/>
</dbReference>
<organism evidence="2 3">
    <name type="scientific">Modicisalibacter luteus</name>
    <dbReference type="NCBI Taxonomy" id="453962"/>
    <lineage>
        <taxon>Bacteria</taxon>
        <taxon>Pseudomonadati</taxon>
        <taxon>Pseudomonadota</taxon>
        <taxon>Gammaproteobacteria</taxon>
        <taxon>Oceanospirillales</taxon>
        <taxon>Halomonadaceae</taxon>
        <taxon>Modicisalibacter</taxon>
    </lineage>
</organism>
<gene>
    <name evidence="2" type="ORF">ACFOEI_12410</name>
</gene>
<proteinExistence type="predicted"/>